<accession>A0ABY5W6C5</accession>
<reference evidence="4" key="1">
    <citation type="submission" date="2021-04" db="EMBL/GenBank/DDBJ databases">
        <authorList>
            <person name="Hartkoorn R.C."/>
            <person name="Beaudoing E."/>
            <person name="Hot D."/>
        </authorList>
    </citation>
    <scope>NUCLEOTIDE SEQUENCE</scope>
    <source>
        <strain evidence="4">NRRL B-16292</strain>
    </source>
</reference>
<dbReference type="PANTHER" id="PTHR21240">
    <property type="entry name" value="2-AMINO-3-CARBOXYLMUCONATE-6-SEMIALDEHYDE DECARBOXYLASE"/>
    <property type="match status" value="1"/>
</dbReference>
<dbReference type="InterPro" id="IPR032465">
    <property type="entry name" value="ACMSD"/>
</dbReference>
<evidence type="ECO:0000313" key="5">
    <source>
        <dbReference type="Proteomes" id="UP001059617"/>
    </source>
</evidence>
<dbReference type="Proteomes" id="UP001059617">
    <property type="component" value="Chromosome"/>
</dbReference>
<protein>
    <submittedName>
        <fullName evidence="4">Amidohydrolase</fullName>
    </submittedName>
</protein>
<sequence>MAAESPLREEKQPMTAVAEPVKSTDTLDRIRLIDVDSHVGEPADIWTKRLPAKWQHLAPKIVEDKSGKLIWATGDNLICSVHDELYARDFDQETQDAASQAEARLRWMDRQGVYAQVIFPNILGFDVAEFMKMDPELSLLCVQAFNDFMTDFCSVDQQRLIPLTNVPWWDLKASVKELERCYDLGHRGLNLGWQYEQIGLPRLRDSHWEPLLKTAEEMGIPVNFHIGFNSVKLEDTGFNSLPDLDALAFSAMNFAGNMRCIVELIMGRICDRYPTLKFISVESGVGFVPYLMDMLDWQFLNRNTFDKFPDMLLPSEYFKRQIFATFWFEKNIGRIADLYPDNFMFSSDFPHPTSLTPGDHLPYVKGPRDTIKSNLADVPEPILTKMLQDTAAQMFGIDLPPVAPSRS</sequence>
<dbReference type="Gene3D" id="3.20.20.140">
    <property type="entry name" value="Metal-dependent hydrolases"/>
    <property type="match status" value="1"/>
</dbReference>
<evidence type="ECO:0000313" key="4">
    <source>
        <dbReference type="EMBL" id="UWP85540.1"/>
    </source>
</evidence>
<reference evidence="4" key="2">
    <citation type="submission" date="2022-09" db="EMBL/GenBank/DDBJ databases">
        <title>Biosynthetic gene clusters of Dactylosporangioum fulvum.</title>
        <authorList>
            <person name="Caradec T."/>
        </authorList>
    </citation>
    <scope>NUCLEOTIDE SEQUENCE</scope>
    <source>
        <strain evidence="4">NRRL B-16292</strain>
    </source>
</reference>
<name>A0ABY5W6C5_9ACTN</name>
<dbReference type="InterPro" id="IPR006680">
    <property type="entry name" value="Amidohydro-rel"/>
</dbReference>
<proteinExistence type="predicted"/>
<dbReference type="RefSeq" id="WP_259863670.1">
    <property type="nucleotide sequence ID" value="NZ_BAAAST010000014.1"/>
</dbReference>
<feature type="region of interest" description="Disordered" evidence="2">
    <location>
        <begin position="1"/>
        <end position="20"/>
    </location>
</feature>
<gene>
    <name evidence="4" type="ORF">Dfulv_15375</name>
</gene>
<dbReference type="InterPro" id="IPR032466">
    <property type="entry name" value="Metal_Hydrolase"/>
</dbReference>
<evidence type="ECO:0000259" key="3">
    <source>
        <dbReference type="Pfam" id="PF04909"/>
    </source>
</evidence>
<feature type="compositionally biased region" description="Basic and acidic residues" evidence="2">
    <location>
        <begin position="1"/>
        <end position="12"/>
    </location>
</feature>
<evidence type="ECO:0000256" key="2">
    <source>
        <dbReference type="SAM" id="MobiDB-lite"/>
    </source>
</evidence>
<dbReference type="EMBL" id="CP073720">
    <property type="protein sequence ID" value="UWP85540.1"/>
    <property type="molecule type" value="Genomic_DNA"/>
</dbReference>
<dbReference type="SUPFAM" id="SSF51556">
    <property type="entry name" value="Metallo-dependent hydrolases"/>
    <property type="match status" value="1"/>
</dbReference>
<organism evidence="4 5">
    <name type="scientific">Dactylosporangium fulvum</name>
    <dbReference type="NCBI Taxonomy" id="53359"/>
    <lineage>
        <taxon>Bacteria</taxon>
        <taxon>Bacillati</taxon>
        <taxon>Actinomycetota</taxon>
        <taxon>Actinomycetes</taxon>
        <taxon>Micromonosporales</taxon>
        <taxon>Micromonosporaceae</taxon>
        <taxon>Dactylosporangium</taxon>
    </lineage>
</organism>
<dbReference type="PANTHER" id="PTHR21240:SF28">
    <property type="entry name" value="ISO-OROTATE DECARBOXYLASE (EUROFUNG)"/>
    <property type="match status" value="1"/>
</dbReference>
<keyword evidence="5" id="KW-1185">Reference proteome</keyword>
<evidence type="ECO:0000256" key="1">
    <source>
        <dbReference type="ARBA" id="ARBA00023239"/>
    </source>
</evidence>
<keyword evidence="1" id="KW-0456">Lyase</keyword>
<feature type="domain" description="Amidohydrolase-related" evidence="3">
    <location>
        <begin position="83"/>
        <end position="397"/>
    </location>
</feature>
<dbReference type="Pfam" id="PF04909">
    <property type="entry name" value="Amidohydro_2"/>
    <property type="match status" value="1"/>
</dbReference>